<sequence length="1273" mass="138591">MNTLRCKLRKSLSLLALTLPVHYMNAQSYCQPTLQPDGATEPISLVLFGSINNETTPEISTTVPHYEDFSSVQTTVLKGQEYILNIAGNTNGNNTNYLTVYIDWDQDGIFDNSASQNEKYELPTNITNSTGDDAQLISFPIIIPQEATIGITRMRIIKNVDSYATDPCNDVISAGQIEDYSLNVLPPLVSNDPVGVYYGDCAAITLNSSGEKAILVSGIQNNNNGGFLGLYKLEQNGTFSDAQAFLPVSNSAIAVADLNNDGLEDFVISGTNTDISTPVTYIYYNNGQGGFTQDNTQNIAGTSFGSIAIGDVNNDGHKDILVNGTAESGYISKLYLQDNTGNFHASSSYFMGTYFSDVKMLDINNDSYLDILITGFNNSYVSGTHLYLNNTDGTFTELTTTGLEGVRFSSVDTCDINNDGFVDILINGFTTDTASGKLYLNNGDNTFSDANAGFAGVYFGDATFVDVNNDGFMDIFEMGLNNNIASKNFYINDGTGSFSTNTTYLPDVLPVSTSRHLWIDANTDGYMDLFAAGLSDNIAYSKLYLNTVPDCFPQFEYNSDGNMITHVLFNTIDNISPFTSGTTPDYEDFRAIITPVNQGETYTISVKGPSSTFPSDVMAYIDFNQNNSFEDEGESFYIGRLEAANPANAHTITANITIPSDAVAGQATLRIIKNTNVAAYSDDDAENSIEGPCASNLRAGQVEEYTLDIQETDGNTACDNVDPGENTGDTGCITLVYNGQTVSYTTVRAADGNIWLQQNLGSEQVALTFDDQDGYGDLFQWGRWNDGHQLRNSTVSNTLPSPNNPAGLNGQEVFFASSESWWSGNLETDTWSAENPENTDETNGCDPCKQLLGSDWQLPIQQDWQTIKTEENITNPASAFASSLKLPATGHRSSTSGEFTFVGERGYYWSSTTSSLGGKYFYVGSTIANPSAGAYRGQGSAIRCIKQAPLPVEVSAVEITTEGNVPAIITEENGTLQLIATITPVEANQSVTWSVESGAAYINVDVTGIATGIAEGTATIRATSLEDNTKFDEIELEVIFEDVCNPVETFLYTFNDFTTFPEQCWDASHSSPMFNLTENQDKTVQFYSFMNGTDDFYMVSPPVSTIDGEHALQFDIITSSENMLIQVGTLDNQTNYNGFISAGSLITPEAGNTYTSVAIPVVTDHKYVALRIIPNGDHKSLTIDNVTWNTTSSLSANEYEEQTFSVYPNPVQNTLHIQSTSPIEYYELFNALGQLQLSGNTNQVNCSDLEHGAYWLRVVLEDGQIVTRKVVKN</sequence>
<evidence type="ECO:0000256" key="1">
    <source>
        <dbReference type="ARBA" id="ARBA00022729"/>
    </source>
</evidence>
<dbReference type="Pfam" id="PF20009">
    <property type="entry name" value="GEVED"/>
    <property type="match status" value="2"/>
</dbReference>
<dbReference type="NCBIfam" id="TIGR04183">
    <property type="entry name" value="Por_Secre_tail"/>
    <property type="match status" value="1"/>
</dbReference>
<dbReference type="InterPro" id="IPR013517">
    <property type="entry name" value="FG-GAP"/>
</dbReference>
<evidence type="ECO:0000256" key="2">
    <source>
        <dbReference type="SAM" id="SignalP"/>
    </source>
</evidence>
<dbReference type="Gene3D" id="2.130.10.130">
    <property type="entry name" value="Integrin alpha, N-terminal"/>
    <property type="match status" value="2"/>
</dbReference>
<feature type="domain" description="Secretion system C-terminal sorting" evidence="4">
    <location>
        <begin position="1206"/>
        <end position="1270"/>
    </location>
</feature>
<dbReference type="RefSeq" id="WP_343784495.1">
    <property type="nucleotide sequence ID" value="NZ_BAAAFH010000003.1"/>
</dbReference>
<feature type="chain" id="PRO_5046063058" description="T9SS type A sorting domain-containing protein" evidence="2">
    <location>
        <begin position="27"/>
        <end position="1273"/>
    </location>
</feature>
<protein>
    <recommendedName>
        <fullName evidence="8">T9SS type A sorting domain-containing protein</fullName>
    </recommendedName>
</protein>
<evidence type="ECO:0000259" key="5">
    <source>
        <dbReference type="Pfam" id="PF20009"/>
    </source>
</evidence>
<dbReference type="InterPro" id="IPR026444">
    <property type="entry name" value="Secre_tail"/>
</dbReference>
<keyword evidence="1 2" id="KW-0732">Signal</keyword>
<dbReference type="SUPFAM" id="SSF49373">
    <property type="entry name" value="Invasin/intimin cell-adhesion fragments"/>
    <property type="match status" value="1"/>
</dbReference>
<dbReference type="InterPro" id="IPR003343">
    <property type="entry name" value="Big_2"/>
</dbReference>
<proteinExistence type="predicted"/>
<feature type="signal peptide" evidence="2">
    <location>
        <begin position="1"/>
        <end position="26"/>
    </location>
</feature>
<organism evidence="6 7">
    <name type="scientific">Wandonia haliotis</name>
    <dbReference type="NCBI Taxonomy" id="574963"/>
    <lineage>
        <taxon>Bacteria</taxon>
        <taxon>Pseudomonadati</taxon>
        <taxon>Bacteroidota</taxon>
        <taxon>Flavobacteriia</taxon>
        <taxon>Flavobacteriales</taxon>
        <taxon>Crocinitomicaceae</taxon>
        <taxon>Wandonia</taxon>
    </lineage>
</organism>
<dbReference type="Pfam" id="PF02368">
    <property type="entry name" value="Big_2"/>
    <property type="match status" value="1"/>
</dbReference>
<gene>
    <name evidence="6" type="ORF">GCM10009118_03550</name>
</gene>
<reference evidence="6 7" key="1">
    <citation type="journal article" date="2019" name="Int. J. Syst. Evol. Microbiol.">
        <title>The Global Catalogue of Microorganisms (GCM) 10K type strain sequencing project: providing services to taxonomists for standard genome sequencing and annotation.</title>
        <authorList>
            <consortium name="The Broad Institute Genomics Platform"/>
            <consortium name="The Broad Institute Genome Sequencing Center for Infectious Disease"/>
            <person name="Wu L."/>
            <person name="Ma J."/>
        </authorList>
    </citation>
    <scope>NUCLEOTIDE SEQUENCE [LARGE SCALE GENOMIC DNA]</scope>
    <source>
        <strain evidence="6 7">JCM 16083</strain>
    </source>
</reference>
<dbReference type="InterPro" id="IPR028994">
    <property type="entry name" value="Integrin_alpha_N"/>
</dbReference>
<evidence type="ECO:0008006" key="8">
    <source>
        <dbReference type="Google" id="ProtNLM"/>
    </source>
</evidence>
<evidence type="ECO:0000259" key="4">
    <source>
        <dbReference type="Pfam" id="PF18962"/>
    </source>
</evidence>
<dbReference type="SUPFAM" id="SSF69318">
    <property type="entry name" value="Integrin alpha N-terminal domain"/>
    <property type="match status" value="1"/>
</dbReference>
<dbReference type="InterPro" id="IPR008964">
    <property type="entry name" value="Invasin/intimin_cell_adhesion"/>
</dbReference>
<dbReference type="PANTHER" id="PTHR44103:SF1">
    <property type="entry name" value="PROPROTEIN CONVERTASE P"/>
    <property type="match status" value="1"/>
</dbReference>
<evidence type="ECO:0000259" key="3">
    <source>
        <dbReference type="Pfam" id="PF02368"/>
    </source>
</evidence>
<dbReference type="PANTHER" id="PTHR44103">
    <property type="entry name" value="PROPROTEIN CONVERTASE P"/>
    <property type="match status" value="1"/>
</dbReference>
<evidence type="ECO:0000313" key="6">
    <source>
        <dbReference type="EMBL" id="GAA0873947.1"/>
    </source>
</evidence>
<dbReference type="Pfam" id="PF13517">
    <property type="entry name" value="FG-GAP_3"/>
    <property type="match status" value="2"/>
</dbReference>
<name>A0ABN1ML25_9FLAO</name>
<feature type="domain" description="GEVED" evidence="5">
    <location>
        <begin position="97"/>
        <end position="183"/>
    </location>
</feature>
<dbReference type="Proteomes" id="UP001501126">
    <property type="component" value="Unassembled WGS sequence"/>
</dbReference>
<dbReference type="Pfam" id="PF18962">
    <property type="entry name" value="Por_Secre_tail"/>
    <property type="match status" value="1"/>
</dbReference>
<keyword evidence="7" id="KW-1185">Reference proteome</keyword>
<feature type="domain" description="GEVED" evidence="5">
    <location>
        <begin position="617"/>
        <end position="707"/>
    </location>
</feature>
<accession>A0ABN1ML25</accession>
<dbReference type="InterPro" id="IPR045474">
    <property type="entry name" value="GEVED"/>
</dbReference>
<evidence type="ECO:0000313" key="7">
    <source>
        <dbReference type="Proteomes" id="UP001501126"/>
    </source>
</evidence>
<dbReference type="EMBL" id="BAAAFH010000003">
    <property type="protein sequence ID" value="GAA0873947.1"/>
    <property type="molecule type" value="Genomic_DNA"/>
</dbReference>
<comment type="caution">
    <text evidence="6">The sequence shown here is derived from an EMBL/GenBank/DDBJ whole genome shotgun (WGS) entry which is preliminary data.</text>
</comment>
<dbReference type="Gene3D" id="2.60.40.1080">
    <property type="match status" value="1"/>
</dbReference>
<feature type="domain" description="BIG2" evidence="3">
    <location>
        <begin position="968"/>
        <end position="1025"/>
    </location>
</feature>